<dbReference type="AlphaFoldDB" id="D7G1W0"/>
<dbReference type="Pfam" id="PF12928">
    <property type="entry name" value="tRNA_int_end_N2"/>
    <property type="match status" value="1"/>
</dbReference>
<protein>
    <recommendedName>
        <fullName evidence="4">tRNA-splicing endonuclease subunit Sen54 N-terminal domain-containing protein</fullName>
    </recommendedName>
</protein>
<dbReference type="PANTHER" id="PTHR21027:SF1">
    <property type="entry name" value="TRNA-SPLICING ENDONUCLEASE SUBUNIT SEN54"/>
    <property type="match status" value="1"/>
</dbReference>
<feature type="compositionally biased region" description="Basic and acidic residues" evidence="3">
    <location>
        <begin position="470"/>
        <end position="480"/>
    </location>
</feature>
<gene>
    <name evidence="5" type="ORF">Esi_0046_0069</name>
</gene>
<feature type="compositionally biased region" description="Low complexity" evidence="3">
    <location>
        <begin position="1"/>
        <end position="18"/>
    </location>
</feature>
<name>D7G1W0_ECTSI</name>
<dbReference type="InterPro" id="IPR024336">
    <property type="entry name" value="tRNA_splic_suSen54_N"/>
</dbReference>
<evidence type="ECO:0000256" key="3">
    <source>
        <dbReference type="SAM" id="MobiDB-lite"/>
    </source>
</evidence>
<evidence type="ECO:0000259" key="4">
    <source>
        <dbReference type="Pfam" id="PF12928"/>
    </source>
</evidence>
<evidence type="ECO:0000256" key="1">
    <source>
        <dbReference type="ARBA" id="ARBA00005736"/>
    </source>
</evidence>
<proteinExistence type="inferred from homology"/>
<feature type="region of interest" description="Disordered" evidence="3">
    <location>
        <begin position="397"/>
        <end position="493"/>
    </location>
</feature>
<dbReference type="InParanoid" id="D7G1W0"/>
<evidence type="ECO:0000313" key="6">
    <source>
        <dbReference type="Proteomes" id="UP000002630"/>
    </source>
</evidence>
<evidence type="ECO:0000256" key="2">
    <source>
        <dbReference type="ARBA" id="ARBA00022694"/>
    </source>
</evidence>
<dbReference type="PANTHER" id="PTHR21027">
    <property type="entry name" value="TRNA-SPLICING ENDONUCLEASE SUBUNIT SEN54"/>
    <property type="match status" value="1"/>
</dbReference>
<dbReference type="EMBL" id="FN649743">
    <property type="protein sequence ID" value="CBJ48686.1"/>
    <property type="molecule type" value="Genomic_DNA"/>
</dbReference>
<dbReference type="OrthoDB" id="10324071at2759"/>
<feature type="region of interest" description="Disordered" evidence="3">
    <location>
        <begin position="147"/>
        <end position="243"/>
    </location>
</feature>
<feature type="region of interest" description="Disordered" evidence="3">
    <location>
        <begin position="1"/>
        <end position="38"/>
    </location>
</feature>
<keyword evidence="6" id="KW-1185">Reference proteome</keyword>
<accession>D7G1W0</accession>
<reference evidence="5 6" key="1">
    <citation type="journal article" date="2010" name="Nature">
        <title>The Ectocarpus genome and the independent evolution of multicellularity in brown algae.</title>
        <authorList>
            <person name="Cock J.M."/>
            <person name="Sterck L."/>
            <person name="Rouze P."/>
            <person name="Scornet D."/>
            <person name="Allen A.E."/>
            <person name="Amoutzias G."/>
            <person name="Anthouard V."/>
            <person name="Artiguenave F."/>
            <person name="Aury J.M."/>
            <person name="Badger J.H."/>
            <person name="Beszteri B."/>
            <person name="Billiau K."/>
            <person name="Bonnet E."/>
            <person name="Bothwell J.H."/>
            <person name="Bowler C."/>
            <person name="Boyen C."/>
            <person name="Brownlee C."/>
            <person name="Carrano C.J."/>
            <person name="Charrier B."/>
            <person name="Cho G.Y."/>
            <person name="Coelho S.M."/>
            <person name="Collen J."/>
            <person name="Corre E."/>
            <person name="Da Silva C."/>
            <person name="Delage L."/>
            <person name="Delaroque N."/>
            <person name="Dittami S.M."/>
            <person name="Doulbeau S."/>
            <person name="Elias M."/>
            <person name="Farnham G."/>
            <person name="Gachon C.M."/>
            <person name="Gschloessl B."/>
            <person name="Heesch S."/>
            <person name="Jabbari K."/>
            <person name="Jubin C."/>
            <person name="Kawai H."/>
            <person name="Kimura K."/>
            <person name="Kloareg B."/>
            <person name="Kupper F.C."/>
            <person name="Lang D."/>
            <person name="Le Bail A."/>
            <person name="Leblanc C."/>
            <person name="Lerouge P."/>
            <person name="Lohr M."/>
            <person name="Lopez P.J."/>
            <person name="Martens C."/>
            <person name="Maumus F."/>
            <person name="Michel G."/>
            <person name="Miranda-Saavedra D."/>
            <person name="Morales J."/>
            <person name="Moreau H."/>
            <person name="Motomura T."/>
            <person name="Nagasato C."/>
            <person name="Napoli C.A."/>
            <person name="Nelson D.R."/>
            <person name="Nyvall-Collen P."/>
            <person name="Peters A.F."/>
            <person name="Pommier C."/>
            <person name="Potin P."/>
            <person name="Poulain J."/>
            <person name="Quesneville H."/>
            <person name="Read B."/>
            <person name="Rensing S.A."/>
            <person name="Ritter A."/>
            <person name="Rousvoal S."/>
            <person name="Samanta M."/>
            <person name="Samson G."/>
            <person name="Schroeder D.C."/>
            <person name="Segurens B."/>
            <person name="Strittmatter M."/>
            <person name="Tonon T."/>
            <person name="Tregear J.W."/>
            <person name="Valentin K."/>
            <person name="von Dassow P."/>
            <person name="Yamagishi T."/>
            <person name="Van de Peer Y."/>
            <person name="Wincker P."/>
        </authorList>
    </citation>
    <scope>NUCLEOTIDE SEQUENCE [LARGE SCALE GENOMIC DNA]</scope>
    <source>
        <strain evidence="6">Ec32 / CCAP1310/4</strain>
    </source>
</reference>
<dbReference type="InterPro" id="IPR024337">
    <property type="entry name" value="tRNA_splic_suSen54"/>
</dbReference>
<organism evidence="5 6">
    <name type="scientific">Ectocarpus siliculosus</name>
    <name type="common">Brown alga</name>
    <name type="synonym">Conferva siliculosa</name>
    <dbReference type="NCBI Taxonomy" id="2880"/>
    <lineage>
        <taxon>Eukaryota</taxon>
        <taxon>Sar</taxon>
        <taxon>Stramenopiles</taxon>
        <taxon>Ochrophyta</taxon>
        <taxon>PX clade</taxon>
        <taxon>Phaeophyceae</taxon>
        <taxon>Ectocarpales</taxon>
        <taxon>Ectocarpaceae</taxon>
        <taxon>Ectocarpus</taxon>
    </lineage>
</organism>
<feature type="region of interest" description="Disordered" evidence="3">
    <location>
        <begin position="93"/>
        <end position="121"/>
    </location>
</feature>
<comment type="similarity">
    <text evidence="1">Belongs to the SEN54 family.</text>
</comment>
<dbReference type="GO" id="GO:0000214">
    <property type="term" value="C:tRNA-intron endonuclease complex"/>
    <property type="evidence" value="ECO:0007669"/>
    <property type="project" value="TreeGrafter"/>
</dbReference>
<evidence type="ECO:0000313" key="5">
    <source>
        <dbReference type="EMBL" id="CBJ48686.1"/>
    </source>
</evidence>
<dbReference type="EMBL" id="FN648663">
    <property type="protein sequence ID" value="CBJ48686.1"/>
    <property type="molecule type" value="Genomic_DNA"/>
</dbReference>
<keyword evidence="2" id="KW-0819">tRNA processing</keyword>
<sequence>MAMVRATASASAASSAATEWAEGLGGGQGDDPGRPGRQTCWAVWHEELAVFEVLQPRGDSLRSMGTTWRSRLMLHAEEGLWLVERGMLAVHPFSPAPKKNHDPTGTASPAAPSSGIGRKNDAREMHDETGISSSTPEIAQEMRNIEHEEKENEGGGQEGLTDDVDSSAGKNARPIPPRAELSPIDSGVILTGESQHSLDPVASGETARTGQGGGCRKVPTAAKEGRQRAGCKRSRPGQGRGERVVRPAAALSVSVSTLYEMVLARAGVPWECYRTYAELKRRSYVVRRQPEDTVGHDDTAPRAAPLSWFQGTGATKTSNNKLITAANHTSSPSSSLPVTFHVYSNPSGCSSSFRKRDPGPPDALVVVCRFGDPMPDHRSLVALVELHANMQMKMSMSQQWRRRGREDSTAGVVSDLGPDEAAPDRGSGSPEVPTSGLESERVTSGGGRESGQKGSLLDEDRQKRQARTLPDQKKGLDGGRTRGRLTTEGSGGRTLAFSKGVEKLSTPGIKLAVVSGEAQVQLFDVGLHDALEAAELPS</sequence>
<dbReference type="Proteomes" id="UP000002630">
    <property type="component" value="Linkage Group LG18"/>
</dbReference>
<dbReference type="GO" id="GO:0000379">
    <property type="term" value="P:tRNA-type intron splice site recognition and cleavage"/>
    <property type="evidence" value="ECO:0007669"/>
    <property type="project" value="TreeGrafter"/>
</dbReference>
<feature type="domain" description="tRNA-splicing endonuclease subunit Sen54 N-terminal" evidence="4">
    <location>
        <begin position="37"/>
        <end position="90"/>
    </location>
</feature>